<evidence type="ECO:0000313" key="2">
    <source>
        <dbReference type="Proteomes" id="UP001239111"/>
    </source>
</evidence>
<sequence>MNLSVDELLILKTALNSVPQGEGLVLNTKLIQKMDMYSELSPEQEEELLKDPKALANSTEIPEPYSAEAPVPEVSLLGDKDKMEIEELGQQDQNVHKADFEMGVEGVKRAESWTQTIPSRCKDDLSCENNSDSTVSKPIVKDIVKVYTPYKLINYTRTNKSDSPSAERASLFVKEVKRNCDAASGKLLEMSGVYNENISRQNDQLTRALSEQRTQYEQLLQNQLQAQDKRVNEQLRQQREEFRLFMSELRTTMGVPSPASTASSGQDKADAPDLASKKTAMGGQSATVAMTSSPQQRVNVDALAETRPRENQVTGDLVSRNFVMVDQLNTLLDDKLKQSLNDSKNNSSLKSVSEEIKLTLSTKGEGVKRDYKLTDELNFEHFYDFFTMELRTNNLLHIVKPESQEGVNLDQSLIEKQKFRVRDILINRISTKYYEMVSDITDPIEILNKLREMKECEINVDSMSLRTQLFSMIYRPQKQKAVEFITQFENVVRKFNHLARNEKEKLKETEKRDFMYKAVMANVPSIQGLEFWTKNQTGNRMTYREIKDFIMQAELNRQAMGVVGGAMVAQPQGGTHVARNCPERRDNGRGKFKTNPYNNRGRGFGRYNDLNYNRFNSNNRGGKGGKGGFSFRGGFKRKGDNNYRGGFSKRGRFPNNKNQNSNQNYSQSSNQDSNDKNKPNQQNKNNNSAKQNRNNKGENHEETGESVQTEGAQQPKRKRGRPRGPVGKKQKVCSANNAQIIQSQACSSRKFDEISRVDDSERAHLWIGDEGVGAVARQLVCWGVSHAARWCCGNGHPDSEVDDSECAHLWIGDESVGAVARQLVCWGFSHAARWCCGNGHPDSESTIQSVRIFGLRMRVLERSLDE</sequence>
<name>A0ACC2NWZ1_9HYME</name>
<proteinExistence type="predicted"/>
<evidence type="ECO:0000313" key="1">
    <source>
        <dbReference type="EMBL" id="KAJ8675316.1"/>
    </source>
</evidence>
<dbReference type="Proteomes" id="UP001239111">
    <property type="component" value="Chromosome 2"/>
</dbReference>
<dbReference type="EMBL" id="CM056742">
    <property type="protein sequence ID" value="KAJ8675316.1"/>
    <property type="molecule type" value="Genomic_DNA"/>
</dbReference>
<organism evidence="1 2">
    <name type="scientific">Eretmocerus hayati</name>
    <dbReference type="NCBI Taxonomy" id="131215"/>
    <lineage>
        <taxon>Eukaryota</taxon>
        <taxon>Metazoa</taxon>
        <taxon>Ecdysozoa</taxon>
        <taxon>Arthropoda</taxon>
        <taxon>Hexapoda</taxon>
        <taxon>Insecta</taxon>
        <taxon>Pterygota</taxon>
        <taxon>Neoptera</taxon>
        <taxon>Endopterygota</taxon>
        <taxon>Hymenoptera</taxon>
        <taxon>Apocrita</taxon>
        <taxon>Proctotrupomorpha</taxon>
        <taxon>Chalcidoidea</taxon>
        <taxon>Aphelinidae</taxon>
        <taxon>Aphelininae</taxon>
        <taxon>Eretmocerus</taxon>
    </lineage>
</organism>
<protein>
    <submittedName>
        <fullName evidence="1">Uncharacterized protein</fullName>
    </submittedName>
</protein>
<gene>
    <name evidence="1" type="ORF">QAD02_011102</name>
</gene>
<keyword evidence="2" id="KW-1185">Reference proteome</keyword>
<comment type="caution">
    <text evidence="1">The sequence shown here is derived from an EMBL/GenBank/DDBJ whole genome shotgun (WGS) entry which is preliminary data.</text>
</comment>
<accession>A0ACC2NWZ1</accession>
<reference evidence="1" key="1">
    <citation type="submission" date="2023-04" db="EMBL/GenBank/DDBJ databases">
        <title>A chromosome-level genome assembly of the parasitoid wasp Eretmocerus hayati.</title>
        <authorList>
            <person name="Zhong Y."/>
            <person name="Liu S."/>
            <person name="Liu Y."/>
        </authorList>
    </citation>
    <scope>NUCLEOTIDE SEQUENCE</scope>
    <source>
        <strain evidence="1">ZJU_SS_LIU_2023</strain>
    </source>
</reference>